<evidence type="ECO:0000256" key="1">
    <source>
        <dbReference type="SAM" id="MobiDB-lite"/>
    </source>
</evidence>
<evidence type="ECO:0000313" key="3">
    <source>
        <dbReference type="Proteomes" id="UP001144673"/>
    </source>
</evidence>
<feature type="region of interest" description="Disordered" evidence="1">
    <location>
        <begin position="151"/>
        <end position="219"/>
    </location>
</feature>
<feature type="compositionally biased region" description="Low complexity" evidence="1">
    <location>
        <begin position="160"/>
        <end position="178"/>
    </location>
</feature>
<reference evidence="2" key="1">
    <citation type="journal article" date="2023" name="Access Microbiol">
        <title>De-novo genome assembly for Akanthomyces muscarius, a biocontrol agent of insect agricultural pests.</title>
        <authorList>
            <person name="Erdos Z."/>
            <person name="Studholme D.J."/>
            <person name="Raymond B."/>
            <person name="Sharma M."/>
        </authorList>
    </citation>
    <scope>NUCLEOTIDE SEQUENCE</scope>
    <source>
        <strain evidence="2">Ve6</strain>
    </source>
</reference>
<name>A0A9W8QKB0_AKAMU</name>
<dbReference type="KEGG" id="amus:LMH87_005226"/>
<accession>A0A9W8QKB0</accession>
<keyword evidence="3" id="KW-1185">Reference proteome</keyword>
<feature type="region of interest" description="Disordered" evidence="1">
    <location>
        <begin position="1"/>
        <end position="34"/>
    </location>
</feature>
<gene>
    <name evidence="2" type="ORF">LMH87_005226</name>
</gene>
<sequence>MRSNSLDFSSFETMSNPATLKKTERSHEENQERAYIAASRRTDRSLEARVQSARMASEIHKRRTGKSFRITEQIVLKEEMYEEEDDDLPRSYRILGPHMQTSSPELNYRVQAFMHNKATMSAIVGRTHDEWRNNDVNRQFAALFPQHANFESPRQASNTSPSAEHQPQQHSPQQTQQHRTAFPQRPQPVPQQFQQMPPHTEPYVPPQQFYPSQHDSVQHARAFSTSALSQCQPQHPDFLRQDSGIGLPTSPPVFQHSPQAESPIDLGSSRSAFTSELPAEARMMMMGGLDMNQAYEPTSQDWSAMDSSFDMDGIPRGSKSEEEQVISPTSETFDMSNMMMAPMDDSTWNTFINDTAWADGQ</sequence>
<feature type="compositionally biased region" description="Basic and acidic residues" evidence="1">
    <location>
        <begin position="21"/>
        <end position="32"/>
    </location>
</feature>
<dbReference type="EMBL" id="JAJHUN010000001">
    <property type="protein sequence ID" value="KAJ4163503.1"/>
    <property type="molecule type" value="Genomic_DNA"/>
</dbReference>
<proteinExistence type="predicted"/>
<comment type="caution">
    <text evidence="2">The sequence shown here is derived from an EMBL/GenBank/DDBJ whole genome shotgun (WGS) entry which is preliminary data.</text>
</comment>
<feature type="compositionally biased region" description="Polar residues" evidence="1">
    <location>
        <begin position="1"/>
        <end position="18"/>
    </location>
</feature>
<dbReference type="GeneID" id="80892385"/>
<organism evidence="2 3">
    <name type="scientific">Akanthomyces muscarius</name>
    <name type="common">Entomopathogenic fungus</name>
    <name type="synonym">Lecanicillium muscarium</name>
    <dbReference type="NCBI Taxonomy" id="2231603"/>
    <lineage>
        <taxon>Eukaryota</taxon>
        <taxon>Fungi</taxon>
        <taxon>Dikarya</taxon>
        <taxon>Ascomycota</taxon>
        <taxon>Pezizomycotina</taxon>
        <taxon>Sordariomycetes</taxon>
        <taxon>Hypocreomycetidae</taxon>
        <taxon>Hypocreales</taxon>
        <taxon>Cordycipitaceae</taxon>
        <taxon>Akanthomyces</taxon>
    </lineage>
</organism>
<evidence type="ECO:0000313" key="2">
    <source>
        <dbReference type="EMBL" id="KAJ4163503.1"/>
    </source>
</evidence>
<dbReference type="AlphaFoldDB" id="A0A9W8QKB0"/>
<dbReference type="Proteomes" id="UP001144673">
    <property type="component" value="Chromosome 1"/>
</dbReference>
<dbReference type="RefSeq" id="XP_056058418.1">
    <property type="nucleotide sequence ID" value="XM_056202908.1"/>
</dbReference>
<protein>
    <submittedName>
        <fullName evidence="2">Uncharacterized protein</fullName>
    </submittedName>
</protein>